<evidence type="ECO:0000313" key="2">
    <source>
        <dbReference type="Proteomes" id="UP000566995"/>
    </source>
</evidence>
<proteinExistence type="predicted"/>
<comment type="caution">
    <text evidence="1">The sequence shown here is derived from an EMBL/GenBank/DDBJ whole genome shotgun (WGS) entry which is preliminary data.</text>
</comment>
<reference evidence="1 2" key="1">
    <citation type="submission" date="2020-08" db="EMBL/GenBank/DDBJ databases">
        <title>Functional genomics of gut bacteria from endangered species of beetles.</title>
        <authorList>
            <person name="Carlos-Shanley C."/>
        </authorList>
    </citation>
    <scope>NUCLEOTIDE SEQUENCE [LARGE SCALE GENOMIC DNA]</scope>
    <source>
        <strain evidence="1 2">S00179</strain>
    </source>
</reference>
<name>A0A7W7P2P3_PSENT</name>
<evidence type="ECO:0008006" key="3">
    <source>
        <dbReference type="Google" id="ProtNLM"/>
    </source>
</evidence>
<dbReference type="EMBL" id="JACHLI010000024">
    <property type="protein sequence ID" value="MBB4866138.1"/>
    <property type="molecule type" value="Genomic_DNA"/>
</dbReference>
<evidence type="ECO:0000313" key="1">
    <source>
        <dbReference type="EMBL" id="MBB4866138.1"/>
    </source>
</evidence>
<sequence>MNDRPDRPHQTVSVRVGVACQLSLEDDAPAQPGALSDALYEKEAHMPRTLARKDPTAFKTLPLLVEATPEGLTYQTLGKPLNFAQVLEKRRPIETSETERFTTELANLGVSVRLTLHYQGRDHWILVRQRREDRGDTVLKLISGYVPAHELNLPLLTAIQEVAEECLVETADGWLGGRFGDTWLPTPYEGILRYRESSHFSLTPLSGAARPVQAGALRLLERPEAYVHLPTASLQLVYDLRMELPKDAREVSLFHVDEKLESGPLVARLDRRRPDIYLLPLDQGLPTGELFTLSKGELCKASTRGLWLSESFAGQDGWLVREERIRFRDWMEQWPPAAGNAGSGRRTA</sequence>
<protein>
    <recommendedName>
        <fullName evidence="3">Metal ABC transporter ATPase</fullName>
    </recommendedName>
</protein>
<gene>
    <name evidence="1" type="ORF">HNP46_005043</name>
</gene>
<accession>A0A7W7P2P3</accession>
<dbReference type="AlphaFoldDB" id="A0A7W7P2P3"/>
<dbReference type="Proteomes" id="UP000566995">
    <property type="component" value="Unassembled WGS sequence"/>
</dbReference>
<organism evidence="1 2">
    <name type="scientific">Pseudomonas nitroreducens</name>
    <dbReference type="NCBI Taxonomy" id="46680"/>
    <lineage>
        <taxon>Bacteria</taxon>
        <taxon>Pseudomonadati</taxon>
        <taxon>Pseudomonadota</taxon>
        <taxon>Gammaproteobacteria</taxon>
        <taxon>Pseudomonadales</taxon>
        <taxon>Pseudomonadaceae</taxon>
        <taxon>Pseudomonas</taxon>
    </lineage>
</organism>